<evidence type="ECO:0000313" key="3">
    <source>
        <dbReference type="Proteomes" id="UP001239626"/>
    </source>
</evidence>
<comment type="caution">
    <text evidence="2">The sequence shown here is derived from an EMBL/GenBank/DDBJ whole genome shotgun (WGS) entry which is preliminary data.</text>
</comment>
<gene>
    <name evidence="2" type="ORF">J2X26_003042</name>
</gene>
<evidence type="ECO:0000313" key="2">
    <source>
        <dbReference type="EMBL" id="MDQ0374715.1"/>
    </source>
</evidence>
<organism evidence="2 3">
    <name type="scientific">Cellulomonas humilata</name>
    <dbReference type="NCBI Taxonomy" id="144055"/>
    <lineage>
        <taxon>Bacteria</taxon>
        <taxon>Bacillati</taxon>
        <taxon>Actinomycetota</taxon>
        <taxon>Actinomycetes</taxon>
        <taxon>Micrococcales</taxon>
        <taxon>Cellulomonadaceae</taxon>
        <taxon>Cellulomonas</taxon>
    </lineage>
</organism>
<keyword evidence="3" id="KW-1185">Reference proteome</keyword>
<name>A0ABU0EHH1_9CELL</name>
<protein>
    <submittedName>
        <fullName evidence="2">Uncharacterized protein</fullName>
    </submittedName>
</protein>
<evidence type="ECO:0000256" key="1">
    <source>
        <dbReference type="SAM" id="MobiDB-lite"/>
    </source>
</evidence>
<reference evidence="2 3" key="1">
    <citation type="submission" date="2023-07" db="EMBL/GenBank/DDBJ databases">
        <title>Sorghum-associated microbial communities from plants grown in Nebraska, USA.</title>
        <authorList>
            <person name="Schachtman D."/>
        </authorList>
    </citation>
    <scope>NUCLEOTIDE SEQUENCE [LARGE SCALE GENOMIC DNA]</scope>
    <source>
        <strain evidence="2 3">BE332</strain>
    </source>
</reference>
<dbReference type="EMBL" id="JAUSVB010000004">
    <property type="protein sequence ID" value="MDQ0374715.1"/>
    <property type="molecule type" value="Genomic_DNA"/>
</dbReference>
<dbReference type="Proteomes" id="UP001239626">
    <property type="component" value="Unassembled WGS sequence"/>
</dbReference>
<proteinExistence type="predicted"/>
<sequence length="205" mass="21296">MKVRCDDGLVCRLEVHTDDGTAAAHVAALLVRQAVLDSLRTGVRTVALTLDPSSPASGAVLSQLHDLASTGAGTLRLRRAGETVLVDLDLRSTPPESSELSTAGAPQPKTARPLEGQRVVGTLIPRRDLHEPRSTLGTARRAQRRLRAELAGRSGVCGVGLARRGDGYALRVNIVDPGVEVPAEADGLPVDVCVTGPLTALPGGS</sequence>
<accession>A0ABU0EHH1</accession>
<feature type="region of interest" description="Disordered" evidence="1">
    <location>
        <begin position="90"/>
        <end position="113"/>
    </location>
</feature>